<dbReference type="InterPro" id="IPR001909">
    <property type="entry name" value="KRAB"/>
</dbReference>
<protein>
    <recommendedName>
        <fullName evidence="1">KRAB domain-containing protein</fullName>
    </recommendedName>
</protein>
<dbReference type="PANTHER" id="PTHR23232:SF162">
    <property type="entry name" value="ZINC FINGER PROTEIN 662"/>
    <property type="match status" value="1"/>
</dbReference>
<evidence type="ECO:0000313" key="3">
    <source>
        <dbReference type="Proteomes" id="UP000694544"/>
    </source>
</evidence>
<dbReference type="Pfam" id="PF01352">
    <property type="entry name" value="KRAB"/>
    <property type="match status" value="1"/>
</dbReference>
<dbReference type="CDD" id="cd07765">
    <property type="entry name" value="KRAB_A-box"/>
    <property type="match status" value="1"/>
</dbReference>
<organism evidence="2 3">
    <name type="scientific">Moschus moschiferus</name>
    <name type="common">Siberian musk deer</name>
    <name type="synonym">Moschus sibiricus</name>
    <dbReference type="NCBI Taxonomy" id="68415"/>
    <lineage>
        <taxon>Eukaryota</taxon>
        <taxon>Metazoa</taxon>
        <taxon>Chordata</taxon>
        <taxon>Craniata</taxon>
        <taxon>Vertebrata</taxon>
        <taxon>Euteleostomi</taxon>
        <taxon>Mammalia</taxon>
        <taxon>Eutheria</taxon>
        <taxon>Laurasiatheria</taxon>
        <taxon>Artiodactyla</taxon>
        <taxon>Ruminantia</taxon>
        <taxon>Pecora</taxon>
        <taxon>Moschidae</taxon>
        <taxon>Moschus</taxon>
    </lineage>
</organism>
<evidence type="ECO:0000313" key="2">
    <source>
        <dbReference type="Ensembl" id="ENSMMSP00000008038.1"/>
    </source>
</evidence>
<sequence length="174" mass="18907">DGSPPGSTVPGILQARTLEWVAISFSNWASLDSAQRALCREVTLENYTNVASLVSPSPRPDLVSQMERGEPCACKECGEDPQRGEALCVQGVWRGSAAGRNPVPVGVWRGSAAGRSPVPVGMWRGSHRGENKWEECWKGFGSRSLFYRPAAHPRPGETLGIFLVYDTVVKVKVK</sequence>
<feature type="domain" description="KRAB" evidence="1">
    <location>
        <begin position="16"/>
        <end position="85"/>
    </location>
</feature>
<dbReference type="PROSITE" id="PS50805">
    <property type="entry name" value="KRAB"/>
    <property type="match status" value="1"/>
</dbReference>
<proteinExistence type="predicted"/>
<dbReference type="SUPFAM" id="SSF109640">
    <property type="entry name" value="KRAB domain (Kruppel-associated box)"/>
    <property type="match status" value="1"/>
</dbReference>
<reference evidence="2" key="1">
    <citation type="submission" date="2025-08" db="UniProtKB">
        <authorList>
            <consortium name="Ensembl"/>
        </authorList>
    </citation>
    <scope>IDENTIFICATION</scope>
</reference>
<dbReference type="GO" id="GO:0006355">
    <property type="term" value="P:regulation of DNA-templated transcription"/>
    <property type="evidence" value="ECO:0007669"/>
    <property type="project" value="InterPro"/>
</dbReference>
<keyword evidence="3" id="KW-1185">Reference proteome</keyword>
<dbReference type="Gene3D" id="6.10.140.140">
    <property type="match status" value="1"/>
</dbReference>
<dbReference type="AlphaFoldDB" id="A0A8C6CY23"/>
<reference evidence="2" key="2">
    <citation type="submission" date="2025-09" db="UniProtKB">
        <authorList>
            <consortium name="Ensembl"/>
        </authorList>
    </citation>
    <scope>IDENTIFICATION</scope>
</reference>
<dbReference type="Proteomes" id="UP000694544">
    <property type="component" value="Unplaced"/>
</dbReference>
<evidence type="ECO:0000259" key="1">
    <source>
        <dbReference type="PROSITE" id="PS50805"/>
    </source>
</evidence>
<dbReference type="Ensembl" id="ENSMMST00000008895.1">
    <property type="protein sequence ID" value="ENSMMSP00000008038.1"/>
    <property type="gene ID" value="ENSMMSG00000006218.1"/>
</dbReference>
<dbReference type="InterPro" id="IPR036051">
    <property type="entry name" value="KRAB_dom_sf"/>
</dbReference>
<name>A0A8C6CY23_MOSMO</name>
<dbReference type="InterPro" id="IPR050169">
    <property type="entry name" value="Krueppel_C2H2_ZnF"/>
</dbReference>
<dbReference type="SMART" id="SM00349">
    <property type="entry name" value="KRAB"/>
    <property type="match status" value="1"/>
</dbReference>
<accession>A0A8C6CY23</accession>
<dbReference type="PANTHER" id="PTHR23232">
    <property type="entry name" value="KRAB DOMAIN C2H2 ZINC FINGER"/>
    <property type="match status" value="1"/>
</dbReference>